<dbReference type="GO" id="GO:0009279">
    <property type="term" value="C:cell outer membrane"/>
    <property type="evidence" value="ECO:0007669"/>
    <property type="project" value="UniProtKB-SubCell"/>
</dbReference>
<proteinExistence type="inferred from homology"/>
<evidence type="ECO:0000256" key="1">
    <source>
        <dbReference type="ARBA" id="ARBA00004571"/>
    </source>
</evidence>
<dbReference type="AlphaFoldDB" id="A0A1T1GUC7"/>
<dbReference type="Gene3D" id="2.40.160.60">
    <property type="entry name" value="Outer membrane protein transport protein (OMPP1/FadL/TodX)"/>
    <property type="match status" value="1"/>
</dbReference>
<dbReference type="SUPFAM" id="SSF56935">
    <property type="entry name" value="Porins"/>
    <property type="match status" value="1"/>
</dbReference>
<keyword evidence="5" id="KW-0732">Signal</keyword>
<evidence type="ECO:0000256" key="5">
    <source>
        <dbReference type="ARBA" id="ARBA00022729"/>
    </source>
</evidence>
<keyword evidence="3" id="KW-1134">Transmembrane beta strand</keyword>
<dbReference type="GO" id="GO:0015483">
    <property type="term" value="F:long-chain fatty acid transporting porin activity"/>
    <property type="evidence" value="ECO:0007669"/>
    <property type="project" value="TreeGrafter"/>
</dbReference>
<protein>
    <recommendedName>
        <fullName evidence="10">Transporter</fullName>
    </recommendedName>
</protein>
<evidence type="ECO:0000313" key="8">
    <source>
        <dbReference type="EMBL" id="OOV81178.1"/>
    </source>
</evidence>
<dbReference type="RefSeq" id="WP_078190739.1">
    <property type="nucleotide sequence ID" value="NZ_JAMCOZ010000009.1"/>
</dbReference>
<evidence type="ECO:0000256" key="6">
    <source>
        <dbReference type="ARBA" id="ARBA00023136"/>
    </source>
</evidence>
<evidence type="ECO:0000313" key="9">
    <source>
        <dbReference type="Proteomes" id="UP000191160"/>
    </source>
</evidence>
<accession>A0A1T1GUC7</accession>
<reference evidence="8 9" key="1">
    <citation type="submission" date="2017-02" db="EMBL/GenBank/DDBJ databases">
        <title>Acinetobacter sp. ANC 4945, whole genome shotgun sequencing project.</title>
        <authorList>
            <person name="Radolfova-Krizova L."/>
            <person name="Al Atrouni A."/>
            <person name="Nemec A."/>
        </authorList>
    </citation>
    <scope>NUCLEOTIDE SEQUENCE [LARGE SCALE GENOMIC DNA]</scope>
    <source>
        <strain evidence="8 9">ANC 4945</strain>
    </source>
</reference>
<evidence type="ECO:0000256" key="2">
    <source>
        <dbReference type="ARBA" id="ARBA00008163"/>
    </source>
</evidence>
<evidence type="ECO:0000256" key="3">
    <source>
        <dbReference type="ARBA" id="ARBA00022452"/>
    </source>
</evidence>
<evidence type="ECO:0000256" key="7">
    <source>
        <dbReference type="ARBA" id="ARBA00023237"/>
    </source>
</evidence>
<comment type="caution">
    <text evidence="8">The sequence shown here is derived from an EMBL/GenBank/DDBJ whole genome shotgun (WGS) entry which is preliminary data.</text>
</comment>
<comment type="similarity">
    <text evidence="2">Belongs to the OmpP1/FadL family.</text>
</comment>
<sequence length="414" mass="44719">MKDIVKGSKLFKSALSMGILTVMCAQIHAAALDRSGQPITAFLQDGNYAEASISVLDADVSGTARPHYAAANTDPATGNMANNYQFYNAALKLQLTPQFSFGLIYDQPFGADVTYERLANSTYSSAAGATTAEVSTQNLSFLLGYQPTENWNIYAGPVYQTIQGDLAINGLGFSEASGYGYDVKEDSAVGWLAGVAYQIPEIALKAALTYRAEIKHEFNAVESFSLPLSALVPLAGTGQTELTTPQSVNFDFQTGLNPSTLAFFNARWVNWKDFYIKPYQFGKVTELLTTMQLNTPISLNLVDYDKDQISINAGLAKKLNTQWSVMALAGWDSGAGNPTSTLGPIDGYWTAGLGAQFNPAPNYFIQGAFKYLWFGDATGQAATYAIPGNAEAAKVADYSDNTAWGYMLKMGYKF</sequence>
<dbReference type="PANTHER" id="PTHR35093:SF8">
    <property type="entry name" value="OUTER MEMBRANE PROTEIN NMB0088-RELATED"/>
    <property type="match status" value="1"/>
</dbReference>
<keyword evidence="4" id="KW-0812">Transmembrane</keyword>
<dbReference type="PANTHER" id="PTHR35093">
    <property type="entry name" value="OUTER MEMBRANE PROTEIN NMB0088-RELATED"/>
    <property type="match status" value="1"/>
</dbReference>
<gene>
    <name evidence="8" type="ORF">B1202_11495</name>
</gene>
<dbReference type="Proteomes" id="UP000191160">
    <property type="component" value="Unassembled WGS sequence"/>
</dbReference>
<dbReference type="EMBL" id="MVKX01000007">
    <property type="protein sequence ID" value="OOV81178.1"/>
    <property type="molecule type" value="Genomic_DNA"/>
</dbReference>
<name>A0A1T1GUC7_9GAMM</name>
<organism evidence="8 9">
    <name type="scientific">Acinetobacter amyesii</name>
    <dbReference type="NCBI Taxonomy" id="2942470"/>
    <lineage>
        <taxon>Bacteria</taxon>
        <taxon>Pseudomonadati</taxon>
        <taxon>Pseudomonadota</taxon>
        <taxon>Gammaproteobacteria</taxon>
        <taxon>Moraxellales</taxon>
        <taxon>Moraxellaceae</taxon>
        <taxon>Acinetobacter</taxon>
    </lineage>
</organism>
<dbReference type="InterPro" id="IPR005017">
    <property type="entry name" value="OMPP1/FadL/TodX"/>
</dbReference>
<keyword evidence="9" id="KW-1185">Reference proteome</keyword>
<evidence type="ECO:0000256" key="4">
    <source>
        <dbReference type="ARBA" id="ARBA00022692"/>
    </source>
</evidence>
<evidence type="ECO:0008006" key="10">
    <source>
        <dbReference type="Google" id="ProtNLM"/>
    </source>
</evidence>
<comment type="subcellular location">
    <subcellularLocation>
        <location evidence="1">Cell outer membrane</location>
        <topology evidence="1">Multi-pass membrane protein</topology>
    </subcellularLocation>
</comment>
<keyword evidence="6" id="KW-0472">Membrane</keyword>
<keyword evidence="7" id="KW-0998">Cell outer membrane</keyword>